<gene>
    <name evidence="9" type="ORF">PG991_000872</name>
</gene>
<keyword evidence="10" id="KW-1185">Reference proteome</keyword>
<protein>
    <recommendedName>
        <fullName evidence="8">Rhodopsin domain-containing protein</fullName>
    </recommendedName>
</protein>
<feature type="transmembrane region" description="Helical" evidence="7">
    <location>
        <begin position="56"/>
        <end position="75"/>
    </location>
</feature>
<organism evidence="9 10">
    <name type="scientific">Apiospora marii</name>
    <dbReference type="NCBI Taxonomy" id="335849"/>
    <lineage>
        <taxon>Eukaryota</taxon>
        <taxon>Fungi</taxon>
        <taxon>Dikarya</taxon>
        <taxon>Ascomycota</taxon>
        <taxon>Pezizomycotina</taxon>
        <taxon>Sordariomycetes</taxon>
        <taxon>Xylariomycetidae</taxon>
        <taxon>Amphisphaeriales</taxon>
        <taxon>Apiosporaceae</taxon>
        <taxon>Apiospora</taxon>
    </lineage>
</organism>
<feature type="region of interest" description="Disordered" evidence="6">
    <location>
        <begin position="312"/>
        <end position="359"/>
    </location>
</feature>
<feature type="domain" description="Rhodopsin" evidence="8">
    <location>
        <begin position="27"/>
        <end position="280"/>
    </location>
</feature>
<evidence type="ECO:0000256" key="6">
    <source>
        <dbReference type="SAM" id="MobiDB-lite"/>
    </source>
</evidence>
<dbReference type="InterPro" id="IPR049326">
    <property type="entry name" value="Rhodopsin_dom_fungi"/>
</dbReference>
<name>A0ABR1ST88_9PEZI</name>
<dbReference type="InterPro" id="IPR052337">
    <property type="entry name" value="SAT4-like"/>
</dbReference>
<proteinExistence type="inferred from homology"/>
<dbReference type="EMBL" id="JAQQWI010000002">
    <property type="protein sequence ID" value="KAK8037526.1"/>
    <property type="molecule type" value="Genomic_DNA"/>
</dbReference>
<comment type="similarity">
    <text evidence="5">Belongs to the SAT4 family.</text>
</comment>
<evidence type="ECO:0000313" key="9">
    <source>
        <dbReference type="EMBL" id="KAK8037526.1"/>
    </source>
</evidence>
<evidence type="ECO:0000259" key="8">
    <source>
        <dbReference type="Pfam" id="PF20684"/>
    </source>
</evidence>
<keyword evidence="2 7" id="KW-0812">Transmembrane</keyword>
<feature type="transmembrane region" description="Helical" evidence="7">
    <location>
        <begin position="209"/>
        <end position="226"/>
    </location>
</feature>
<evidence type="ECO:0000256" key="7">
    <source>
        <dbReference type="SAM" id="Phobius"/>
    </source>
</evidence>
<feature type="compositionally biased region" description="Basic and acidic residues" evidence="6">
    <location>
        <begin position="333"/>
        <end position="351"/>
    </location>
</feature>
<keyword evidence="3 7" id="KW-1133">Transmembrane helix</keyword>
<dbReference type="Pfam" id="PF20684">
    <property type="entry name" value="Fung_rhodopsin"/>
    <property type="match status" value="1"/>
</dbReference>
<dbReference type="Proteomes" id="UP001396898">
    <property type="component" value="Unassembled WGS sequence"/>
</dbReference>
<feature type="transmembrane region" description="Helical" evidence="7">
    <location>
        <begin position="95"/>
        <end position="117"/>
    </location>
</feature>
<sequence>MSSVGTTQSATAVGISFPIIDAIAVGLRFYSRRKLKADLQLDDWFCIPAWAKPPQLCMTGCCVGLLTGVFMGAFSDAPPIDADDAAEREHLVAQVTAALVILWMGANFLIKLVMLLFYRRIFVGRAFNIVNWVFIGLSIVWFVYAVLSWLFYCGTNFTANVEGGWQVCPVWGFQIQMGVFALDSFIDLSLLIMPIPFLWRLQMDFKRKIALTVVFVLGGFAFVAGLNNTIIQLVSLTEPDVINSDDGANFFQGSSLLFSNWPAIEVGVGLLAANLPTLSFQFARAVMASLPEGLRISINSIRRAAARLSLSSRRGSQEHRERTQAQVWTEQTKPAESKQHLSAEAGSERRLGSTSMEQSSACSADAYELRDLGANRAGDQAV</sequence>
<evidence type="ECO:0000256" key="1">
    <source>
        <dbReference type="ARBA" id="ARBA00004141"/>
    </source>
</evidence>
<feature type="transmembrane region" description="Helical" evidence="7">
    <location>
        <begin position="12"/>
        <end position="30"/>
    </location>
</feature>
<comment type="caution">
    <text evidence="9">The sequence shown here is derived from an EMBL/GenBank/DDBJ whole genome shotgun (WGS) entry which is preliminary data.</text>
</comment>
<feature type="transmembrane region" description="Helical" evidence="7">
    <location>
        <begin position="129"/>
        <end position="151"/>
    </location>
</feature>
<comment type="subcellular location">
    <subcellularLocation>
        <location evidence="1">Membrane</location>
        <topology evidence="1">Multi-pass membrane protein</topology>
    </subcellularLocation>
</comment>
<dbReference type="PANTHER" id="PTHR33048:SF157">
    <property type="entry name" value="INTEGRAL MEMBRANE PROTEIN"/>
    <property type="match status" value="1"/>
</dbReference>
<evidence type="ECO:0000256" key="5">
    <source>
        <dbReference type="ARBA" id="ARBA00038359"/>
    </source>
</evidence>
<evidence type="ECO:0000313" key="10">
    <source>
        <dbReference type="Proteomes" id="UP001396898"/>
    </source>
</evidence>
<reference evidence="9 10" key="1">
    <citation type="submission" date="2023-01" db="EMBL/GenBank/DDBJ databases">
        <title>Analysis of 21 Apiospora genomes using comparative genomics revels a genus with tremendous synthesis potential of carbohydrate active enzymes and secondary metabolites.</title>
        <authorList>
            <person name="Sorensen T."/>
        </authorList>
    </citation>
    <scope>NUCLEOTIDE SEQUENCE [LARGE SCALE GENOMIC DNA]</scope>
    <source>
        <strain evidence="9 10">CBS 20057</strain>
    </source>
</reference>
<dbReference type="PANTHER" id="PTHR33048">
    <property type="entry name" value="PTH11-LIKE INTEGRAL MEMBRANE PROTEIN (AFU_ORTHOLOGUE AFUA_5G11245)"/>
    <property type="match status" value="1"/>
</dbReference>
<evidence type="ECO:0000256" key="3">
    <source>
        <dbReference type="ARBA" id="ARBA00022989"/>
    </source>
</evidence>
<evidence type="ECO:0000256" key="2">
    <source>
        <dbReference type="ARBA" id="ARBA00022692"/>
    </source>
</evidence>
<feature type="transmembrane region" description="Helical" evidence="7">
    <location>
        <begin position="171"/>
        <end position="197"/>
    </location>
</feature>
<evidence type="ECO:0000256" key="4">
    <source>
        <dbReference type="ARBA" id="ARBA00023136"/>
    </source>
</evidence>
<keyword evidence="4 7" id="KW-0472">Membrane</keyword>
<accession>A0ABR1ST88</accession>